<name>A0A5D2WB39_GOSMU</name>
<dbReference type="AlphaFoldDB" id="A0A5D2WB39"/>
<evidence type="ECO:0000313" key="1">
    <source>
        <dbReference type="EMBL" id="TYI99074.1"/>
    </source>
</evidence>
<protein>
    <submittedName>
        <fullName evidence="1">Uncharacterized protein</fullName>
    </submittedName>
</protein>
<reference evidence="1 2" key="1">
    <citation type="submission" date="2019-07" db="EMBL/GenBank/DDBJ databases">
        <title>WGS assembly of Gossypium mustelinum.</title>
        <authorList>
            <person name="Chen Z.J."/>
            <person name="Sreedasyam A."/>
            <person name="Ando A."/>
            <person name="Song Q."/>
            <person name="De L."/>
            <person name="Hulse-Kemp A."/>
            <person name="Ding M."/>
            <person name="Ye W."/>
            <person name="Kirkbride R."/>
            <person name="Jenkins J."/>
            <person name="Plott C."/>
            <person name="Lovell J."/>
            <person name="Lin Y.-M."/>
            <person name="Vaughn R."/>
            <person name="Liu B."/>
            <person name="Li W."/>
            <person name="Simpson S."/>
            <person name="Scheffler B."/>
            <person name="Saski C."/>
            <person name="Grover C."/>
            <person name="Hu G."/>
            <person name="Conover J."/>
            <person name="Carlson J."/>
            <person name="Shu S."/>
            <person name="Boston L."/>
            <person name="Williams M."/>
            <person name="Peterson D."/>
            <person name="Mcgee K."/>
            <person name="Jones D."/>
            <person name="Wendel J."/>
            <person name="Stelly D."/>
            <person name="Grimwood J."/>
            <person name="Schmutz J."/>
        </authorList>
    </citation>
    <scope>NUCLEOTIDE SEQUENCE [LARGE SCALE GENOMIC DNA]</scope>
    <source>
        <strain evidence="1">1408120.09</strain>
    </source>
</reference>
<gene>
    <name evidence="1" type="ORF">E1A91_D01G262300v1</name>
</gene>
<accession>A0A5D2WB39</accession>
<sequence length="71" mass="8096">MFPNMILPKMNPIEPINATNTGCNKLTPKYKIKTKLATLIHNRKVTGILGLHLLVQPFNKALYQIFKLFMA</sequence>
<dbReference type="Proteomes" id="UP000323597">
    <property type="component" value="Chromosome D01"/>
</dbReference>
<dbReference type="EMBL" id="CM017649">
    <property type="protein sequence ID" value="TYI99074.1"/>
    <property type="molecule type" value="Genomic_DNA"/>
</dbReference>
<keyword evidence="2" id="KW-1185">Reference proteome</keyword>
<evidence type="ECO:0000313" key="2">
    <source>
        <dbReference type="Proteomes" id="UP000323597"/>
    </source>
</evidence>
<organism evidence="1 2">
    <name type="scientific">Gossypium mustelinum</name>
    <name type="common">Cotton</name>
    <name type="synonym">Gossypium caicoense</name>
    <dbReference type="NCBI Taxonomy" id="34275"/>
    <lineage>
        <taxon>Eukaryota</taxon>
        <taxon>Viridiplantae</taxon>
        <taxon>Streptophyta</taxon>
        <taxon>Embryophyta</taxon>
        <taxon>Tracheophyta</taxon>
        <taxon>Spermatophyta</taxon>
        <taxon>Magnoliopsida</taxon>
        <taxon>eudicotyledons</taxon>
        <taxon>Gunneridae</taxon>
        <taxon>Pentapetalae</taxon>
        <taxon>rosids</taxon>
        <taxon>malvids</taxon>
        <taxon>Malvales</taxon>
        <taxon>Malvaceae</taxon>
        <taxon>Malvoideae</taxon>
        <taxon>Gossypium</taxon>
    </lineage>
</organism>
<proteinExistence type="predicted"/>